<protein>
    <recommendedName>
        <fullName evidence="3">YfhO family protein</fullName>
    </recommendedName>
</protein>
<keyword evidence="1" id="KW-0812">Transmembrane</keyword>
<dbReference type="EMBL" id="DSMG01000179">
    <property type="protein sequence ID" value="HDX33236.1"/>
    <property type="molecule type" value="Genomic_DNA"/>
</dbReference>
<feature type="transmembrane region" description="Helical" evidence="1">
    <location>
        <begin position="456"/>
        <end position="476"/>
    </location>
</feature>
<proteinExistence type="predicted"/>
<comment type="caution">
    <text evidence="2">The sequence shown here is derived from an EMBL/GenBank/DDBJ whole genome shotgun (WGS) entry which is preliminary data.</text>
</comment>
<gene>
    <name evidence="2" type="ORF">ENQ20_17365</name>
</gene>
<feature type="transmembrane region" description="Helical" evidence="1">
    <location>
        <begin position="182"/>
        <end position="201"/>
    </location>
</feature>
<sequence length="776" mass="86820">MHSISPRARPSPSSSRQAMDNAFPNLTERRSAGWEHLLALALYTVATVVFTWPLALHLTSAIPGDSFDGWQNYWNLWWIRQALVERITDPLFTDLLYHPTGVSLYFHTLNPFNGVTTLPVQLAFGLIPAYNAVVLMSWVLGGYGMFLLTRWVIRRQTQQRGSELSPLRHRDERDAAEQEQRMIFRIACFVGPFTAGLIYTLSPFHMAHLLGHMQVMSLQWMPFYILALLRSLALARAGRPWLRLALWAGFFLILTGLCDWYYVLYLFLFTAVTVLWQWLTPGPPPLRRLSVALGPPVVAGLLFALGLSFWLIPMVVEAAQFRFMVRPPADLYILSASVMDFLIPNRLHTLFRPESFTWPGNQIAPVSERTIAIGYTALALTAAALALMRRKAAFWGVLALFFFALALGPQIHLGNITWETIPAAALQGEEMTSWTPYGALNQWIPFMRISRSVSRFAVMVQLCIAVLAGLGAWKLLIRMPNRVSHSLVSVFIVSLLLFEYWVAPYPLSPPDTPAWYHDLAADPDPRAVLNLPMNYDRPGYLLYQTVHGKPLTVAYISRDDPRTLTERVPVLQHFRHLGPDIIEVDPAAVAQTVFTDLEIGTVVLDRYKMPGGEERTYTEALAAALFAGQAPVYEDERITVYKVSPTIHPTPYLMLGALDWGPLQEEGTLRARTLQGPRAEVIVQHPPEAGKVVLRYRSDAPASLTVFVAGTATILTTHESTAEDETEGATGELHIDLSEALRVARAHNLPTHPLVLRVQAEGDAPVQVVGITLEES</sequence>
<feature type="transmembrane region" description="Helical" evidence="1">
    <location>
        <begin position="297"/>
        <end position="319"/>
    </location>
</feature>
<feature type="transmembrane region" description="Helical" evidence="1">
    <location>
        <begin position="371"/>
        <end position="388"/>
    </location>
</feature>
<feature type="transmembrane region" description="Helical" evidence="1">
    <location>
        <begin position="244"/>
        <end position="277"/>
    </location>
</feature>
<feature type="transmembrane region" description="Helical" evidence="1">
    <location>
        <begin position="37"/>
        <end position="55"/>
    </location>
</feature>
<evidence type="ECO:0000256" key="1">
    <source>
        <dbReference type="SAM" id="Phobius"/>
    </source>
</evidence>
<organism evidence="2">
    <name type="scientific">Caldilinea aerophila</name>
    <dbReference type="NCBI Taxonomy" id="133453"/>
    <lineage>
        <taxon>Bacteria</taxon>
        <taxon>Bacillati</taxon>
        <taxon>Chloroflexota</taxon>
        <taxon>Caldilineae</taxon>
        <taxon>Caldilineales</taxon>
        <taxon>Caldilineaceae</taxon>
        <taxon>Caldilinea</taxon>
    </lineage>
</organism>
<evidence type="ECO:0000313" key="2">
    <source>
        <dbReference type="EMBL" id="HDX33236.1"/>
    </source>
</evidence>
<keyword evidence="1" id="KW-1133">Transmembrane helix</keyword>
<reference evidence="2" key="1">
    <citation type="journal article" date="2020" name="mSystems">
        <title>Genome- and Community-Level Interaction Insights into Carbon Utilization and Element Cycling Functions of Hydrothermarchaeota in Hydrothermal Sediment.</title>
        <authorList>
            <person name="Zhou Z."/>
            <person name="Liu Y."/>
            <person name="Xu W."/>
            <person name="Pan J."/>
            <person name="Luo Z.H."/>
            <person name="Li M."/>
        </authorList>
    </citation>
    <scope>NUCLEOTIDE SEQUENCE [LARGE SCALE GENOMIC DNA]</scope>
    <source>
        <strain evidence="2">SpSt-289</strain>
    </source>
</reference>
<keyword evidence="1" id="KW-0472">Membrane</keyword>
<feature type="transmembrane region" description="Helical" evidence="1">
    <location>
        <begin position="129"/>
        <end position="153"/>
    </location>
</feature>
<feature type="transmembrane region" description="Helical" evidence="1">
    <location>
        <begin position="331"/>
        <end position="351"/>
    </location>
</feature>
<accession>A0A7C1FJB0</accession>
<feature type="transmembrane region" description="Helical" evidence="1">
    <location>
        <begin position="213"/>
        <end position="232"/>
    </location>
</feature>
<name>A0A7C1FJB0_9CHLR</name>
<feature type="transmembrane region" description="Helical" evidence="1">
    <location>
        <begin position="393"/>
        <end position="412"/>
    </location>
</feature>
<dbReference type="AlphaFoldDB" id="A0A7C1FJB0"/>
<evidence type="ECO:0008006" key="3">
    <source>
        <dbReference type="Google" id="ProtNLM"/>
    </source>
</evidence>
<feature type="transmembrane region" description="Helical" evidence="1">
    <location>
        <begin position="483"/>
        <end position="503"/>
    </location>
</feature>